<proteinExistence type="predicted"/>
<dbReference type="AlphaFoldDB" id="A0A6C0H795"/>
<dbReference type="EMBL" id="MN739884">
    <property type="protein sequence ID" value="QHT75883.1"/>
    <property type="molecule type" value="Genomic_DNA"/>
</dbReference>
<organism evidence="1">
    <name type="scientific">viral metagenome</name>
    <dbReference type="NCBI Taxonomy" id="1070528"/>
    <lineage>
        <taxon>unclassified sequences</taxon>
        <taxon>metagenomes</taxon>
        <taxon>organismal metagenomes</taxon>
    </lineage>
</organism>
<protein>
    <submittedName>
        <fullName evidence="1">Uncharacterized protein</fullName>
    </submittedName>
</protein>
<accession>A0A6C0H795</accession>
<reference evidence="1" key="1">
    <citation type="journal article" date="2020" name="Nature">
        <title>Giant virus diversity and host interactions through global metagenomics.</title>
        <authorList>
            <person name="Schulz F."/>
            <person name="Roux S."/>
            <person name="Paez-Espino D."/>
            <person name="Jungbluth S."/>
            <person name="Walsh D.A."/>
            <person name="Denef V.J."/>
            <person name="McMahon K.D."/>
            <person name="Konstantinidis K.T."/>
            <person name="Eloe-Fadrosh E.A."/>
            <person name="Kyrpides N.C."/>
            <person name="Woyke T."/>
        </authorList>
    </citation>
    <scope>NUCLEOTIDE SEQUENCE</scope>
    <source>
        <strain evidence="1">GVMAG-M-3300023179-71</strain>
    </source>
</reference>
<evidence type="ECO:0000313" key="1">
    <source>
        <dbReference type="EMBL" id="QHT75883.1"/>
    </source>
</evidence>
<sequence length="117" mass="13920">MNVYFDDIELSNIYLSRNIKFTKIIYSTQNYSVNGIWIKIKILENNSLQIKMPEKIRIIENYIIKQYNSSKKYKCLPNEIMMNVSKSDSSSFILFNILGISESIYSFKLNYKIFFIN</sequence>
<name>A0A6C0H795_9ZZZZ</name>